<comment type="caution">
    <text evidence="2">The sequence shown here is derived from an EMBL/GenBank/DDBJ whole genome shotgun (WGS) entry which is preliminary data.</text>
</comment>
<feature type="compositionally biased region" description="Basic residues" evidence="1">
    <location>
        <begin position="512"/>
        <end position="525"/>
    </location>
</feature>
<protein>
    <recommendedName>
        <fullName evidence="4">HNH nuclease domain-containing protein</fullName>
    </recommendedName>
</protein>
<dbReference type="AlphaFoldDB" id="A0A8H5H4H5"/>
<keyword evidence="3" id="KW-1185">Reference proteome</keyword>
<dbReference type="OrthoDB" id="3133596at2759"/>
<proteinExistence type="predicted"/>
<gene>
    <name evidence="2" type="ORF">D9757_009501</name>
</gene>
<organism evidence="2 3">
    <name type="scientific">Collybiopsis confluens</name>
    <dbReference type="NCBI Taxonomy" id="2823264"/>
    <lineage>
        <taxon>Eukaryota</taxon>
        <taxon>Fungi</taxon>
        <taxon>Dikarya</taxon>
        <taxon>Basidiomycota</taxon>
        <taxon>Agaricomycotina</taxon>
        <taxon>Agaricomycetes</taxon>
        <taxon>Agaricomycetidae</taxon>
        <taxon>Agaricales</taxon>
        <taxon>Marasmiineae</taxon>
        <taxon>Omphalotaceae</taxon>
        <taxon>Collybiopsis</taxon>
    </lineage>
</organism>
<feature type="compositionally biased region" description="Basic and acidic residues" evidence="1">
    <location>
        <begin position="350"/>
        <end position="367"/>
    </location>
</feature>
<feature type="region of interest" description="Disordered" evidence="1">
    <location>
        <begin position="329"/>
        <end position="379"/>
    </location>
</feature>
<evidence type="ECO:0000313" key="2">
    <source>
        <dbReference type="EMBL" id="KAF5376801.1"/>
    </source>
</evidence>
<feature type="compositionally biased region" description="Polar residues" evidence="1">
    <location>
        <begin position="434"/>
        <end position="447"/>
    </location>
</feature>
<evidence type="ECO:0000256" key="1">
    <source>
        <dbReference type="SAM" id="MobiDB-lite"/>
    </source>
</evidence>
<dbReference type="Proteomes" id="UP000518752">
    <property type="component" value="Unassembled WGS sequence"/>
</dbReference>
<sequence>MSSSNLQVIADRSDEPPSLSISRRAARNVPPKNYFESPPSAQKPEDHINRTFVYSGSSPAHSETSKSEHDSSSYQDPLRNIRSNESPSQADKDFIKEKAPDGLKCVITHADGGDVQFCHLLQRLTDPAIIRTIEWYLGLAAGELYVNLPWNLICLIASLHYYFDRAGFLLLPVEVQVWDDMLKLVRGNTGVAAEKRIRYDQSESDLPTRKEYQYKLYPLNMPDDRRWSRVIGGDSIQFTDYDPPYNHPDLQVITSHIHPLFALLHAGQNLESLRVDRDPRRKKLYNELVGRSSSPLISLAVYIVTPMLIANSFEVPAAFREAPVHDPMIPLDVVDTTPRKPKKARGPVIKPKDKGKGKAHDNGKSDTKPNSQPSFGLEPSKPLVPLQQYLWKVMSPAKKIGQLFDRIQTLLPQIDSNITIEEMNHGGSARVTRSRISSQTNSRQGSFTGPLPLHRYPTGSASSGGSGYDIMRPPSTQSSDGQRSLDLVGSQGGATSEFSEAGLLTGSTGGQSRKRPRHIHRSNIE</sequence>
<name>A0A8H5H4H5_9AGAR</name>
<reference evidence="2 3" key="1">
    <citation type="journal article" date="2020" name="ISME J.">
        <title>Uncovering the hidden diversity of litter-decomposition mechanisms in mushroom-forming fungi.</title>
        <authorList>
            <person name="Floudas D."/>
            <person name="Bentzer J."/>
            <person name="Ahren D."/>
            <person name="Johansson T."/>
            <person name="Persson P."/>
            <person name="Tunlid A."/>
        </authorList>
    </citation>
    <scope>NUCLEOTIDE SEQUENCE [LARGE SCALE GENOMIC DNA]</scope>
    <source>
        <strain evidence="2 3">CBS 406.79</strain>
    </source>
</reference>
<dbReference type="EMBL" id="JAACJN010000088">
    <property type="protein sequence ID" value="KAF5376801.1"/>
    <property type="molecule type" value="Genomic_DNA"/>
</dbReference>
<evidence type="ECO:0008006" key="4">
    <source>
        <dbReference type="Google" id="ProtNLM"/>
    </source>
</evidence>
<feature type="region of interest" description="Disordered" evidence="1">
    <location>
        <begin position="426"/>
        <end position="525"/>
    </location>
</feature>
<evidence type="ECO:0000313" key="3">
    <source>
        <dbReference type="Proteomes" id="UP000518752"/>
    </source>
</evidence>
<accession>A0A8H5H4H5</accession>
<feature type="region of interest" description="Disordered" evidence="1">
    <location>
        <begin position="1"/>
        <end position="89"/>
    </location>
</feature>